<dbReference type="AlphaFoldDB" id="E6MFM9"/>
<dbReference type="OrthoDB" id="9812068at2"/>
<evidence type="ECO:0000256" key="6">
    <source>
        <dbReference type="SAM" id="Phobius"/>
    </source>
</evidence>
<evidence type="ECO:0000256" key="3">
    <source>
        <dbReference type="ARBA" id="ARBA00022801"/>
    </source>
</evidence>
<dbReference type="PANTHER" id="PTHR32060">
    <property type="entry name" value="TAIL-SPECIFIC PROTEASE"/>
    <property type="match status" value="1"/>
</dbReference>
<evidence type="ECO:0000313" key="8">
    <source>
        <dbReference type="EMBL" id="EFV02024.1"/>
    </source>
</evidence>
<dbReference type="GO" id="GO:0030288">
    <property type="term" value="C:outer membrane-bounded periplasmic space"/>
    <property type="evidence" value="ECO:0007669"/>
    <property type="project" value="TreeGrafter"/>
</dbReference>
<dbReference type="STRING" id="887929.HMP0721_0790"/>
<dbReference type="NCBIfam" id="TIGR00225">
    <property type="entry name" value="prc"/>
    <property type="match status" value="1"/>
</dbReference>
<dbReference type="eggNOG" id="COG0793">
    <property type="taxonomic scope" value="Bacteria"/>
</dbReference>
<proteinExistence type="inferred from homology"/>
<dbReference type="Gene3D" id="3.90.226.10">
    <property type="entry name" value="2-enoyl-CoA Hydratase, Chain A, domain 1"/>
    <property type="match status" value="1"/>
</dbReference>
<protein>
    <submittedName>
        <fullName evidence="8">Peptidase, S41 family</fullName>
        <ecNumber evidence="8">3.4.21.-</ecNumber>
    </submittedName>
</protein>
<dbReference type="CDD" id="cd07560">
    <property type="entry name" value="Peptidase_S41_CPP"/>
    <property type="match status" value="1"/>
</dbReference>
<dbReference type="InterPro" id="IPR004447">
    <property type="entry name" value="Peptidase_S41A"/>
</dbReference>
<dbReference type="Gene3D" id="3.30.750.44">
    <property type="match status" value="1"/>
</dbReference>
<dbReference type="PROSITE" id="PS50106">
    <property type="entry name" value="PDZ"/>
    <property type="match status" value="1"/>
</dbReference>
<feature type="transmembrane region" description="Helical" evidence="6">
    <location>
        <begin position="12"/>
        <end position="35"/>
    </location>
</feature>
<reference evidence="8 9" key="1">
    <citation type="submission" date="2010-12" db="EMBL/GenBank/DDBJ databases">
        <authorList>
            <person name="Muzny D."/>
            <person name="Qin X."/>
            <person name="Deng J."/>
            <person name="Jiang H."/>
            <person name="Liu Y."/>
            <person name="Qu J."/>
            <person name="Song X.-Z."/>
            <person name="Zhang L."/>
            <person name="Thornton R."/>
            <person name="Coyle M."/>
            <person name="Francisco L."/>
            <person name="Jackson L."/>
            <person name="Javaid M."/>
            <person name="Korchina V."/>
            <person name="Kovar C."/>
            <person name="Mata R."/>
            <person name="Mathew T."/>
            <person name="Ngo R."/>
            <person name="Nguyen L."/>
            <person name="Nguyen N."/>
            <person name="Okwuonu G."/>
            <person name="Ongeri F."/>
            <person name="Pham C."/>
            <person name="Simmons D."/>
            <person name="Wilczek-Boney K."/>
            <person name="Hale W."/>
            <person name="Jakkamsetti A."/>
            <person name="Pham P."/>
            <person name="Ruth R."/>
            <person name="San Lucas F."/>
            <person name="Warren J."/>
            <person name="Zhang J."/>
            <person name="Zhao Z."/>
            <person name="Zhou C."/>
            <person name="Zhu D."/>
            <person name="Lee S."/>
            <person name="Bess C."/>
            <person name="Blankenburg K."/>
            <person name="Forbes L."/>
            <person name="Fu Q."/>
            <person name="Gubbala S."/>
            <person name="Hirani K."/>
            <person name="Jayaseelan J.C."/>
            <person name="Lara F."/>
            <person name="Munidasa M."/>
            <person name="Palculict T."/>
            <person name="Patil S."/>
            <person name="Pu L.-L."/>
            <person name="Saada N."/>
            <person name="Tang L."/>
            <person name="Weissenberger G."/>
            <person name="Zhu Y."/>
            <person name="Hemphill L."/>
            <person name="Shang Y."/>
            <person name="Youmans B."/>
            <person name="Ayvaz T."/>
            <person name="Ross M."/>
            <person name="Santibanez J."/>
            <person name="Aqrawi P."/>
            <person name="Gross S."/>
            <person name="Joshi V."/>
            <person name="Fowler G."/>
            <person name="Nazareth L."/>
            <person name="Reid J."/>
            <person name="Worley K."/>
            <person name="Petrosino J."/>
            <person name="Highlander S."/>
            <person name="Gibbs R."/>
        </authorList>
    </citation>
    <scope>NUCLEOTIDE SEQUENCE [LARGE SCALE GENOMIC DNA]</scope>
    <source>
        <strain evidence="8 9">ATCC 23263</strain>
    </source>
</reference>
<organism evidence="8 9">
    <name type="scientific">Pseudoramibacter alactolyticus ATCC 23263</name>
    <dbReference type="NCBI Taxonomy" id="887929"/>
    <lineage>
        <taxon>Bacteria</taxon>
        <taxon>Bacillati</taxon>
        <taxon>Bacillota</taxon>
        <taxon>Clostridia</taxon>
        <taxon>Eubacteriales</taxon>
        <taxon>Eubacteriaceae</taxon>
        <taxon>Pseudoramibacter</taxon>
    </lineage>
</organism>
<evidence type="ECO:0000256" key="5">
    <source>
        <dbReference type="RuleBase" id="RU004404"/>
    </source>
</evidence>
<dbReference type="InterPro" id="IPR036034">
    <property type="entry name" value="PDZ_sf"/>
</dbReference>
<keyword evidence="6" id="KW-0812">Transmembrane</keyword>
<evidence type="ECO:0000256" key="1">
    <source>
        <dbReference type="ARBA" id="ARBA00009179"/>
    </source>
</evidence>
<dbReference type="SMART" id="SM00245">
    <property type="entry name" value="TSPc"/>
    <property type="match status" value="1"/>
</dbReference>
<keyword evidence="3 5" id="KW-0378">Hydrolase</keyword>
<dbReference type="EMBL" id="AEQN01000014">
    <property type="protein sequence ID" value="EFV02024.1"/>
    <property type="molecule type" value="Genomic_DNA"/>
</dbReference>
<dbReference type="GO" id="GO:0008236">
    <property type="term" value="F:serine-type peptidase activity"/>
    <property type="evidence" value="ECO:0007669"/>
    <property type="project" value="UniProtKB-KW"/>
</dbReference>
<dbReference type="RefSeq" id="WP_006598214.1">
    <property type="nucleotide sequence ID" value="NZ_GL622359.1"/>
</dbReference>
<dbReference type="Gene3D" id="2.30.42.10">
    <property type="match status" value="1"/>
</dbReference>
<evidence type="ECO:0000256" key="2">
    <source>
        <dbReference type="ARBA" id="ARBA00022670"/>
    </source>
</evidence>
<dbReference type="Pfam" id="PF13180">
    <property type="entry name" value="PDZ_2"/>
    <property type="match status" value="1"/>
</dbReference>
<dbReference type="Proteomes" id="UP000004754">
    <property type="component" value="Unassembled WGS sequence"/>
</dbReference>
<dbReference type="GO" id="GO:0007165">
    <property type="term" value="P:signal transduction"/>
    <property type="evidence" value="ECO:0007669"/>
    <property type="project" value="TreeGrafter"/>
</dbReference>
<comment type="similarity">
    <text evidence="1 5">Belongs to the peptidase S41A family.</text>
</comment>
<evidence type="ECO:0000313" key="9">
    <source>
        <dbReference type="Proteomes" id="UP000004754"/>
    </source>
</evidence>
<dbReference type="SUPFAM" id="SSF50156">
    <property type="entry name" value="PDZ domain-like"/>
    <property type="match status" value="1"/>
</dbReference>
<keyword evidence="6" id="KW-1133">Transmembrane helix</keyword>
<feature type="domain" description="PDZ" evidence="7">
    <location>
        <begin position="100"/>
        <end position="195"/>
    </location>
</feature>
<keyword evidence="4 5" id="KW-0720">Serine protease</keyword>
<accession>E6MFM9</accession>
<sequence length="402" mass="44264">MQEKRRPQKWLWVISLILVTNAMTFVLTAMGVWHLPKRYVISASSRRTAHDAQKFATLESAIQDRYYQNITLNKVSTSAYRAMFKAVGDRYSEYYSKSQMKEMNQSISGTYVGIGIAVTEDSARNAIIATVFKNSPAANADLKIGDKILSVNGHSMAGKGTAAVVSKIKGKSGTKVMVGIERNGKKKDLTLVRRAITTPTVSSRVISRNNRKIGYIAIAEFTEKTSREFNTQLKALRTQQIDGLVIDLRWNGGGIVDSAVKVADNIVGRGEVVYTVDKNGHREDYRATSQEHFDQPVALLVNGYSASASEILAGALQDTKKASLVGSKTFGKGIVQEVVPLLDGSGYKLTIAQYFTPKGRNIHKKGLAPDYVVKQSKAYQNVVIVPERQDLQLQKALEVVAR</sequence>
<evidence type="ECO:0000256" key="4">
    <source>
        <dbReference type="ARBA" id="ARBA00022825"/>
    </source>
</evidence>
<keyword evidence="2 5" id="KW-0645">Protease</keyword>
<keyword evidence="6" id="KW-0472">Membrane</keyword>
<comment type="caution">
    <text evidence="8">The sequence shown here is derived from an EMBL/GenBank/DDBJ whole genome shotgun (WGS) entry which is preliminary data.</text>
</comment>
<evidence type="ECO:0000259" key="7">
    <source>
        <dbReference type="PROSITE" id="PS50106"/>
    </source>
</evidence>
<dbReference type="SMART" id="SM00228">
    <property type="entry name" value="PDZ"/>
    <property type="match status" value="1"/>
</dbReference>
<name>E6MFM9_9FIRM</name>
<dbReference type="PANTHER" id="PTHR32060:SF30">
    <property type="entry name" value="CARBOXY-TERMINAL PROCESSING PROTEASE CTPA"/>
    <property type="match status" value="1"/>
</dbReference>
<dbReference type="InterPro" id="IPR001478">
    <property type="entry name" value="PDZ"/>
</dbReference>
<dbReference type="GO" id="GO:0006508">
    <property type="term" value="P:proteolysis"/>
    <property type="evidence" value="ECO:0007669"/>
    <property type="project" value="UniProtKB-KW"/>
</dbReference>
<dbReference type="Pfam" id="PF03572">
    <property type="entry name" value="Peptidase_S41"/>
    <property type="match status" value="1"/>
</dbReference>
<dbReference type="CDD" id="cd06782">
    <property type="entry name" value="cpPDZ_CPP-like"/>
    <property type="match status" value="1"/>
</dbReference>
<dbReference type="InterPro" id="IPR005151">
    <property type="entry name" value="Tail-specific_protease"/>
</dbReference>
<gene>
    <name evidence="8" type="ORF">HMP0721_0790</name>
</gene>
<dbReference type="MEROPS" id="S41.004"/>
<dbReference type="EC" id="3.4.21.-" evidence="8"/>
<dbReference type="SUPFAM" id="SSF52096">
    <property type="entry name" value="ClpP/crotonase"/>
    <property type="match status" value="1"/>
</dbReference>
<dbReference type="HOGENOM" id="CLU_017295_3_2_9"/>
<dbReference type="GO" id="GO:0004175">
    <property type="term" value="F:endopeptidase activity"/>
    <property type="evidence" value="ECO:0007669"/>
    <property type="project" value="TreeGrafter"/>
</dbReference>
<dbReference type="InterPro" id="IPR029045">
    <property type="entry name" value="ClpP/crotonase-like_dom_sf"/>
</dbReference>
<keyword evidence="9" id="KW-1185">Reference proteome</keyword>